<evidence type="ECO:0000259" key="8">
    <source>
        <dbReference type="Pfam" id="PF06271"/>
    </source>
</evidence>
<dbReference type="PANTHER" id="PTHR36115">
    <property type="entry name" value="PROLINE-RICH ANTIGEN HOMOLOG-RELATED"/>
    <property type="match status" value="1"/>
</dbReference>
<dbReference type="RefSeq" id="WP_270679955.1">
    <property type="nucleotide sequence ID" value="NZ_JAQFWP010000052.1"/>
</dbReference>
<feature type="domain" description="RDD" evidence="8">
    <location>
        <begin position="102"/>
        <end position="237"/>
    </location>
</feature>
<evidence type="ECO:0000256" key="1">
    <source>
        <dbReference type="ARBA" id="ARBA00004651"/>
    </source>
</evidence>
<proteinExistence type="predicted"/>
<keyword evidence="2" id="KW-1003">Cell membrane</keyword>
<protein>
    <submittedName>
        <fullName evidence="9">RDD family protein</fullName>
    </submittedName>
</protein>
<keyword evidence="10" id="KW-1185">Reference proteome</keyword>
<keyword evidence="3 7" id="KW-0812">Transmembrane</keyword>
<keyword evidence="5 7" id="KW-0472">Membrane</keyword>
<organism evidence="9 10">
    <name type="scientific">Nocardiopsis suaedae</name>
    <dbReference type="NCBI Taxonomy" id="3018444"/>
    <lineage>
        <taxon>Bacteria</taxon>
        <taxon>Bacillati</taxon>
        <taxon>Actinomycetota</taxon>
        <taxon>Actinomycetes</taxon>
        <taxon>Streptosporangiales</taxon>
        <taxon>Nocardiopsidaceae</taxon>
        <taxon>Nocardiopsis</taxon>
    </lineage>
</organism>
<comment type="caution">
    <text evidence="9">The sequence shown here is derived from an EMBL/GenBank/DDBJ whole genome shotgun (WGS) entry which is preliminary data.</text>
</comment>
<dbReference type="PANTHER" id="PTHR36115:SF6">
    <property type="entry name" value="PROLINE-RICH ANTIGEN HOMOLOG"/>
    <property type="match status" value="1"/>
</dbReference>
<evidence type="ECO:0000256" key="7">
    <source>
        <dbReference type="SAM" id="Phobius"/>
    </source>
</evidence>
<evidence type="ECO:0000256" key="6">
    <source>
        <dbReference type="SAM" id="MobiDB-lite"/>
    </source>
</evidence>
<evidence type="ECO:0000256" key="3">
    <source>
        <dbReference type="ARBA" id="ARBA00022692"/>
    </source>
</evidence>
<feature type="region of interest" description="Disordered" evidence="6">
    <location>
        <begin position="1"/>
        <end position="89"/>
    </location>
</feature>
<gene>
    <name evidence="9" type="ORF">O4U47_22660</name>
</gene>
<feature type="transmembrane region" description="Helical" evidence="7">
    <location>
        <begin position="114"/>
        <end position="133"/>
    </location>
</feature>
<evidence type="ECO:0000313" key="9">
    <source>
        <dbReference type="EMBL" id="MDA2807326.1"/>
    </source>
</evidence>
<dbReference type="Proteomes" id="UP001165685">
    <property type="component" value="Unassembled WGS sequence"/>
</dbReference>
<accession>A0ABT4TRJ2</accession>
<evidence type="ECO:0000256" key="5">
    <source>
        <dbReference type="ARBA" id="ARBA00023136"/>
    </source>
</evidence>
<dbReference type="EMBL" id="JAQFWP010000052">
    <property type="protein sequence ID" value="MDA2807326.1"/>
    <property type="molecule type" value="Genomic_DNA"/>
</dbReference>
<reference evidence="9" key="1">
    <citation type="submission" date="2023-01" db="EMBL/GenBank/DDBJ databases">
        <title>Draft genome sequence of Nocardiopsis sp. LSu2-4 isolated from halophytes.</title>
        <authorList>
            <person name="Duangmal K."/>
            <person name="Chantavorakit T."/>
        </authorList>
    </citation>
    <scope>NUCLEOTIDE SEQUENCE</scope>
    <source>
        <strain evidence="9">LSu2-4</strain>
    </source>
</reference>
<feature type="transmembrane region" description="Helical" evidence="7">
    <location>
        <begin position="204"/>
        <end position="224"/>
    </location>
</feature>
<feature type="transmembrane region" description="Helical" evidence="7">
    <location>
        <begin position="145"/>
        <end position="168"/>
    </location>
</feature>
<evidence type="ECO:0000256" key="4">
    <source>
        <dbReference type="ARBA" id="ARBA00022989"/>
    </source>
</evidence>
<feature type="compositionally biased region" description="Pro residues" evidence="6">
    <location>
        <begin position="39"/>
        <end position="50"/>
    </location>
</feature>
<feature type="compositionally biased region" description="Gly residues" evidence="6">
    <location>
        <begin position="22"/>
        <end position="37"/>
    </location>
</feature>
<dbReference type="InterPro" id="IPR010432">
    <property type="entry name" value="RDD"/>
</dbReference>
<name>A0ABT4TRJ2_9ACTN</name>
<evidence type="ECO:0000313" key="10">
    <source>
        <dbReference type="Proteomes" id="UP001165685"/>
    </source>
</evidence>
<feature type="compositionally biased region" description="Low complexity" evidence="6">
    <location>
        <begin position="51"/>
        <end position="61"/>
    </location>
</feature>
<dbReference type="Pfam" id="PF06271">
    <property type="entry name" value="RDD"/>
    <property type="match status" value="1"/>
</dbReference>
<comment type="subcellular location">
    <subcellularLocation>
        <location evidence="1">Cell membrane</location>
        <topology evidence="1">Multi-pass membrane protein</topology>
    </subcellularLocation>
</comment>
<evidence type="ECO:0000256" key="2">
    <source>
        <dbReference type="ARBA" id="ARBA00022475"/>
    </source>
</evidence>
<sequence length="243" mass="25209">MSDGQQYPEPGGHERPPQGGQSPYGGGGGIGGPGGPSGPQQPQPQEPPQEPQQWAQEPPGQHGQPGYGAGQPSYRAPGPAQQSYGGYGPPAAAGVPGDVDVVGRRVGQYIIDGILSSIIPLVAMAVLIPLAFMPTEPDGSPSNPGLAVFLGILVIVLWVLIYIGYWVIWPAKAGGQTLGMKMLGLRVVSADGSEATMGQHFIRWILLIVDGIFYGLVGLIVILASEGNQRVGDMAAKAYVVRA</sequence>
<dbReference type="InterPro" id="IPR051791">
    <property type="entry name" value="Pra-immunoreactive"/>
</dbReference>
<keyword evidence="4 7" id="KW-1133">Transmembrane helix</keyword>